<reference evidence="3 4" key="1">
    <citation type="submission" date="2018-05" db="EMBL/GenBank/DDBJ databases">
        <title>Draft Genome Sequences for a Diverse set of 7 Haemophilus Species.</title>
        <authorList>
            <person name="Nichols M."/>
            <person name="Topaz N."/>
            <person name="Wang X."/>
            <person name="Wang X."/>
            <person name="Boxrud D."/>
        </authorList>
    </citation>
    <scope>NUCLEOTIDE SEQUENCE [LARGE SCALE GENOMIC DNA]</scope>
    <source>
        <strain evidence="3 4">C2001002503</strain>
    </source>
</reference>
<sequence>MNKHLTFYFVRHGRTLWNEQGLLQGFGNSDLTEQGVKGAKQTGAALQHIPFVAAYSSCLQRTIDTAQYILGERDVPLFQHKGLNEQYFGSWEGLPVEELRSLEEFNQMLKDAANYKAQSNGGETFEQLAKRAMKALQDIIQVHEQGNILVVSHGHTLRLLLALLAGTSWQEHRHEGKSQSLLNCAINIVHYKQSNGTDGKFIIDTINEAGHLR</sequence>
<dbReference type="EMBL" id="QEPM01000001">
    <property type="protein sequence ID" value="RDE72218.1"/>
    <property type="molecule type" value="Genomic_DNA"/>
</dbReference>
<evidence type="ECO:0000313" key="4">
    <source>
        <dbReference type="Proteomes" id="UP000253998"/>
    </source>
</evidence>
<dbReference type="PANTHER" id="PTHR48100:SF1">
    <property type="entry name" value="HISTIDINE PHOSPHATASE FAMILY PROTEIN-RELATED"/>
    <property type="match status" value="1"/>
</dbReference>
<dbReference type="PANTHER" id="PTHR48100">
    <property type="entry name" value="BROAD-SPECIFICITY PHOSPHATASE YOR283W-RELATED"/>
    <property type="match status" value="1"/>
</dbReference>
<organism evidence="3 4">
    <name type="scientific">Aggregatibacter segnis</name>
    <dbReference type="NCBI Taxonomy" id="739"/>
    <lineage>
        <taxon>Bacteria</taxon>
        <taxon>Pseudomonadati</taxon>
        <taxon>Pseudomonadota</taxon>
        <taxon>Gammaproteobacteria</taxon>
        <taxon>Pasteurellales</taxon>
        <taxon>Pasteurellaceae</taxon>
        <taxon>Aggregatibacter</taxon>
    </lineage>
</organism>
<feature type="binding site" evidence="2">
    <location>
        <position position="61"/>
    </location>
    <ligand>
        <name>substrate</name>
    </ligand>
</feature>
<gene>
    <name evidence="3" type="ORF">DPV83_00950</name>
</gene>
<name>A0A8B2U3F2_9PAST</name>
<protein>
    <submittedName>
        <fullName evidence="3">Histidine phosphatase family protein</fullName>
    </submittedName>
</protein>
<dbReference type="SMART" id="SM00855">
    <property type="entry name" value="PGAM"/>
    <property type="match status" value="1"/>
</dbReference>
<evidence type="ECO:0000313" key="3">
    <source>
        <dbReference type="EMBL" id="RDE72218.1"/>
    </source>
</evidence>
<dbReference type="InterPro" id="IPR013078">
    <property type="entry name" value="His_Pase_superF_clade-1"/>
</dbReference>
<dbReference type="SUPFAM" id="SSF53254">
    <property type="entry name" value="Phosphoglycerate mutase-like"/>
    <property type="match status" value="1"/>
</dbReference>
<comment type="caution">
    <text evidence="3">The sequence shown here is derived from an EMBL/GenBank/DDBJ whole genome shotgun (WGS) entry which is preliminary data.</text>
</comment>
<dbReference type="AlphaFoldDB" id="A0A8B2U3F2"/>
<feature type="binding site" evidence="2">
    <location>
        <begin position="11"/>
        <end position="18"/>
    </location>
    <ligand>
        <name>substrate</name>
    </ligand>
</feature>
<feature type="active site" description="Tele-phosphohistidine intermediate" evidence="1">
    <location>
        <position position="12"/>
    </location>
</feature>
<dbReference type="RefSeq" id="WP_111294352.1">
    <property type="nucleotide sequence ID" value="NZ_QEPM01000001.1"/>
</dbReference>
<dbReference type="InterPro" id="IPR029033">
    <property type="entry name" value="His_PPase_superfam"/>
</dbReference>
<dbReference type="GO" id="GO:0005737">
    <property type="term" value="C:cytoplasm"/>
    <property type="evidence" value="ECO:0007669"/>
    <property type="project" value="TreeGrafter"/>
</dbReference>
<dbReference type="InterPro" id="IPR050275">
    <property type="entry name" value="PGM_Phosphatase"/>
</dbReference>
<dbReference type="Gene3D" id="3.40.50.1240">
    <property type="entry name" value="Phosphoglycerate mutase-like"/>
    <property type="match status" value="1"/>
</dbReference>
<dbReference type="CDD" id="cd07067">
    <property type="entry name" value="HP_PGM_like"/>
    <property type="match status" value="1"/>
</dbReference>
<dbReference type="GO" id="GO:0016791">
    <property type="term" value="F:phosphatase activity"/>
    <property type="evidence" value="ECO:0007669"/>
    <property type="project" value="TreeGrafter"/>
</dbReference>
<dbReference type="Proteomes" id="UP000253998">
    <property type="component" value="Unassembled WGS sequence"/>
</dbReference>
<dbReference type="Pfam" id="PF00300">
    <property type="entry name" value="His_Phos_1"/>
    <property type="match status" value="1"/>
</dbReference>
<feature type="active site" description="Proton donor/acceptor" evidence="1">
    <location>
        <position position="85"/>
    </location>
</feature>
<evidence type="ECO:0000256" key="2">
    <source>
        <dbReference type="PIRSR" id="PIRSR613078-2"/>
    </source>
</evidence>
<accession>A0A8B2U3F2</accession>
<proteinExistence type="predicted"/>
<evidence type="ECO:0000256" key="1">
    <source>
        <dbReference type="PIRSR" id="PIRSR613078-1"/>
    </source>
</evidence>